<dbReference type="EMBL" id="CP061800">
    <property type="protein sequence ID" value="QTA86466.1"/>
    <property type="molecule type" value="Genomic_DNA"/>
</dbReference>
<evidence type="ECO:0000313" key="2">
    <source>
        <dbReference type="Proteomes" id="UP000663722"/>
    </source>
</evidence>
<gene>
    <name evidence="1" type="ORF">dnm_024890</name>
</gene>
<accession>A0A975BJI0</accession>
<proteinExistence type="predicted"/>
<dbReference type="AlphaFoldDB" id="A0A975BJI0"/>
<name>A0A975BJI0_9BACT</name>
<dbReference type="KEGG" id="dmm:dnm_024890"/>
<protein>
    <submittedName>
        <fullName evidence="1">Uncharacterized protein</fullName>
    </submittedName>
</protein>
<dbReference type="Proteomes" id="UP000663722">
    <property type="component" value="Chromosome"/>
</dbReference>
<sequence>MSGRSISKIPRTGLNETRIKIPENFCPGTYQFCFISNKLQS</sequence>
<reference evidence="1" key="1">
    <citation type="journal article" date="2021" name="Microb. Physiol.">
        <title>Proteogenomic Insights into the Physiology of Marine, Sulfate-Reducing, Filamentous Desulfonema limicola and Desulfonema magnum.</title>
        <authorList>
            <person name="Schnaars V."/>
            <person name="Wohlbrand L."/>
            <person name="Scheve S."/>
            <person name="Hinrichs C."/>
            <person name="Reinhardt R."/>
            <person name="Rabus R."/>
        </authorList>
    </citation>
    <scope>NUCLEOTIDE SEQUENCE</scope>
    <source>
        <strain evidence="1">4be13</strain>
    </source>
</reference>
<organism evidence="1 2">
    <name type="scientific">Desulfonema magnum</name>
    <dbReference type="NCBI Taxonomy" id="45655"/>
    <lineage>
        <taxon>Bacteria</taxon>
        <taxon>Pseudomonadati</taxon>
        <taxon>Thermodesulfobacteriota</taxon>
        <taxon>Desulfobacteria</taxon>
        <taxon>Desulfobacterales</taxon>
        <taxon>Desulfococcaceae</taxon>
        <taxon>Desulfonema</taxon>
    </lineage>
</organism>
<keyword evidence="2" id="KW-1185">Reference proteome</keyword>
<evidence type="ECO:0000313" key="1">
    <source>
        <dbReference type="EMBL" id="QTA86466.1"/>
    </source>
</evidence>